<dbReference type="AlphaFoldDB" id="A0ABD6CMN3"/>
<dbReference type="RefSeq" id="WP_256422757.1">
    <property type="nucleotide sequence ID" value="NZ_JANHDI010000014.1"/>
</dbReference>
<organism evidence="1 2">
    <name type="scientific">Halobellus rarus</name>
    <dbReference type="NCBI Taxonomy" id="1126237"/>
    <lineage>
        <taxon>Archaea</taxon>
        <taxon>Methanobacteriati</taxon>
        <taxon>Methanobacteriota</taxon>
        <taxon>Stenosarchaea group</taxon>
        <taxon>Halobacteria</taxon>
        <taxon>Halobacteriales</taxon>
        <taxon>Haloferacaceae</taxon>
        <taxon>Halobellus</taxon>
    </lineage>
</organism>
<name>A0ABD6CMN3_9EURY</name>
<accession>A0ABD6CMN3</accession>
<evidence type="ECO:0008006" key="3">
    <source>
        <dbReference type="Google" id="ProtNLM"/>
    </source>
</evidence>
<protein>
    <recommendedName>
        <fullName evidence="3">CARDB domain-containing protein</fullName>
    </recommendedName>
</protein>
<reference evidence="1 2" key="1">
    <citation type="journal article" date="2019" name="Int. J. Syst. Evol. Microbiol.">
        <title>The Global Catalogue of Microorganisms (GCM) 10K type strain sequencing project: providing services to taxonomists for standard genome sequencing and annotation.</title>
        <authorList>
            <consortium name="The Broad Institute Genomics Platform"/>
            <consortium name="The Broad Institute Genome Sequencing Center for Infectious Disease"/>
            <person name="Wu L."/>
            <person name="Ma J."/>
        </authorList>
    </citation>
    <scope>NUCLEOTIDE SEQUENCE [LARGE SCALE GENOMIC DNA]</scope>
    <source>
        <strain evidence="1 2">CGMCC 1.12121</strain>
    </source>
</reference>
<sequence length="265" mass="30089">MIEYILEALFLLGSWLIENTAPTFVGIIVSGLGAFSAYVLWSWLHSPHLTIEKVSQTPLIDPENGNEQRSTRVSVNNIGTKAAENCQGTITLRVSDEDGVIRSITRAPWIPTRSELTVNDNDQYYNATLPANRSKKFELVRQYRNGNVKLDARSSGRRFVRTTVESNWHSGINERLNTAFIESAKSSPNDIADTSATLDWSEVRTANWENCILTLEVETESARPLTAHFDVSLGQKEWLVIEPKEQKTRRKIGTKFYKKLNWFLL</sequence>
<dbReference type="Proteomes" id="UP001597085">
    <property type="component" value="Unassembled WGS sequence"/>
</dbReference>
<evidence type="ECO:0000313" key="2">
    <source>
        <dbReference type="Proteomes" id="UP001597085"/>
    </source>
</evidence>
<gene>
    <name evidence="1" type="ORF">ACFSBX_10360</name>
</gene>
<evidence type="ECO:0000313" key="1">
    <source>
        <dbReference type="EMBL" id="MFD1599356.1"/>
    </source>
</evidence>
<dbReference type="EMBL" id="JBHUDK010000008">
    <property type="protein sequence ID" value="MFD1599356.1"/>
    <property type="molecule type" value="Genomic_DNA"/>
</dbReference>
<comment type="caution">
    <text evidence="1">The sequence shown here is derived from an EMBL/GenBank/DDBJ whole genome shotgun (WGS) entry which is preliminary data.</text>
</comment>
<proteinExistence type="predicted"/>
<keyword evidence="2" id="KW-1185">Reference proteome</keyword>